<evidence type="ECO:0000313" key="3">
    <source>
        <dbReference type="EMBL" id="QDH43462.1"/>
    </source>
</evidence>
<gene>
    <name evidence="3" type="primary">PNPL-7</name>
</gene>
<feature type="signal peptide" evidence="1">
    <location>
        <begin position="1"/>
        <end position="19"/>
    </location>
</feature>
<dbReference type="SUPFAM" id="SSF50685">
    <property type="entry name" value="Barwin-like endoglucanases"/>
    <property type="match status" value="1"/>
</dbReference>
<dbReference type="Gene3D" id="2.40.40.10">
    <property type="entry name" value="RlpA-like domain"/>
    <property type="match status" value="1"/>
</dbReference>
<dbReference type="PANTHER" id="PTHR47480:SF1">
    <property type="entry name" value="EG45-LIKE DOMAIN CONTAINING PROTEIN 1"/>
    <property type="match status" value="1"/>
</dbReference>
<dbReference type="CDD" id="cd22269">
    <property type="entry name" value="DPBB_EG45-like"/>
    <property type="match status" value="1"/>
</dbReference>
<dbReference type="PANTHER" id="PTHR47480">
    <property type="entry name" value="EG45-LIKE DOMAIN CONTAINING PROTEIN"/>
    <property type="match status" value="1"/>
</dbReference>
<feature type="domain" description="Expansin-like EG45" evidence="2">
    <location>
        <begin position="16"/>
        <end position="128"/>
    </location>
</feature>
<evidence type="ECO:0000259" key="2">
    <source>
        <dbReference type="PROSITE" id="PS50842"/>
    </source>
</evidence>
<keyword evidence="1" id="KW-0732">Signal</keyword>
<feature type="chain" id="PRO_5021832858" evidence="1">
    <location>
        <begin position="20"/>
        <end position="128"/>
    </location>
</feature>
<proteinExistence type="predicted"/>
<evidence type="ECO:0000256" key="1">
    <source>
        <dbReference type="SAM" id="SignalP"/>
    </source>
</evidence>
<accession>A0A513ZS93</accession>
<name>A0A513ZS93_9PEZI</name>
<dbReference type="InterPro" id="IPR036908">
    <property type="entry name" value="RlpA-like_sf"/>
</dbReference>
<dbReference type="AlphaFoldDB" id="A0A513ZS93"/>
<dbReference type="EMBL" id="MK287882">
    <property type="protein sequence ID" value="QDH43462.1"/>
    <property type="molecule type" value="Genomic_DNA"/>
</dbReference>
<dbReference type="PROSITE" id="PS50842">
    <property type="entry name" value="EXPANSIN_EG45"/>
    <property type="match status" value="1"/>
</dbReference>
<protein>
    <submittedName>
        <fullName evidence="3">Plant natriuretic peptide-like 7</fullName>
    </submittedName>
</protein>
<reference evidence="3" key="1">
    <citation type="submission" date="2018-12" db="EMBL/GenBank/DDBJ databases">
        <title>Characterisation of an expanded family of plant natriuretic peptide-like proteins in the apple and pear scab pathogens.</title>
        <authorList>
            <person name="Wheeler J."/>
            <person name="Jones D.A."/>
            <person name="Kastner P."/>
            <person name="Taranto A.P."/>
            <person name="Cooke I.R."/>
            <person name="Boshoven J.C."/>
            <person name="Shiller J.B."/>
            <person name="Mesarich C.H."/>
            <person name="Thomma B.P.H.J."/>
            <person name="Deng C.H."/>
            <person name="Bowen J.K."/>
            <person name="Plummer K.M."/>
        </authorList>
    </citation>
    <scope>NUCLEOTIDE SEQUENCE</scope>
</reference>
<organism evidence="3">
    <name type="scientific">Venturia pyrina</name>
    <dbReference type="NCBI Taxonomy" id="415593"/>
    <lineage>
        <taxon>Eukaryota</taxon>
        <taxon>Fungi</taxon>
        <taxon>Dikarya</taxon>
        <taxon>Ascomycota</taxon>
        <taxon>Pezizomycotina</taxon>
        <taxon>Dothideomycetes</taxon>
        <taxon>Pleosporomycetidae</taxon>
        <taxon>Venturiales</taxon>
        <taxon>Venturiaceae</taxon>
        <taxon>Venturia</taxon>
    </lineage>
</organism>
<sequence length="128" mass="13783">MKALTVLLATSYFAHLGLCDLGVATTYKAPYLPNKCFGSNQAVIPSDRFFGALGPQMWDNGGNCGRHYQLRCVSAVFAGQCTGKTVTIVVIEGRLGNRAPQFSLSPEAADVIYKGGGRFNVEYQEVAK</sequence>
<dbReference type="InterPro" id="IPR007112">
    <property type="entry name" value="Expansin/allergen_DPBB_dom"/>
</dbReference>